<feature type="region of interest" description="Disordered" evidence="4">
    <location>
        <begin position="40"/>
        <end position="102"/>
    </location>
</feature>
<dbReference type="GO" id="GO:0042254">
    <property type="term" value="P:ribosome biogenesis"/>
    <property type="evidence" value="ECO:0007669"/>
    <property type="project" value="TreeGrafter"/>
</dbReference>
<dbReference type="SMART" id="SM00382">
    <property type="entry name" value="AAA"/>
    <property type="match status" value="2"/>
</dbReference>
<evidence type="ECO:0000313" key="6">
    <source>
        <dbReference type="EMBL" id="JAQ15856.1"/>
    </source>
</evidence>
<dbReference type="EMBL" id="GDHC01002773">
    <property type="protein sequence ID" value="JAQ15856.1"/>
    <property type="molecule type" value="Transcribed_RNA"/>
</dbReference>
<dbReference type="InterPro" id="IPR041569">
    <property type="entry name" value="AAA_lid_3"/>
</dbReference>
<dbReference type="SUPFAM" id="SSF52540">
    <property type="entry name" value="P-loop containing nucleoside triphosphate hydrolases"/>
    <property type="match status" value="2"/>
</dbReference>
<dbReference type="Pfam" id="PF17862">
    <property type="entry name" value="AAA_lid_3"/>
    <property type="match status" value="2"/>
</dbReference>
<dbReference type="InterPro" id="IPR004827">
    <property type="entry name" value="bZIP"/>
</dbReference>
<feature type="compositionally biased region" description="Pro residues" evidence="4">
    <location>
        <begin position="1"/>
        <end position="13"/>
    </location>
</feature>
<dbReference type="FunFam" id="3.40.50.300:FF:000365">
    <property type="entry name" value="Ribosome biogenesis ATPase RIX7"/>
    <property type="match status" value="1"/>
</dbReference>
<organism evidence="6">
    <name type="scientific">Lygus hesperus</name>
    <name type="common">Western plant bug</name>
    <dbReference type="NCBI Taxonomy" id="30085"/>
    <lineage>
        <taxon>Eukaryota</taxon>
        <taxon>Metazoa</taxon>
        <taxon>Ecdysozoa</taxon>
        <taxon>Arthropoda</taxon>
        <taxon>Hexapoda</taxon>
        <taxon>Insecta</taxon>
        <taxon>Pterygota</taxon>
        <taxon>Neoptera</taxon>
        <taxon>Paraneoptera</taxon>
        <taxon>Hemiptera</taxon>
        <taxon>Heteroptera</taxon>
        <taxon>Panheteroptera</taxon>
        <taxon>Cimicomorpha</taxon>
        <taxon>Miridae</taxon>
        <taxon>Mirini</taxon>
        <taxon>Lygus</taxon>
    </lineage>
</organism>
<keyword evidence="2" id="KW-0547">Nucleotide-binding</keyword>
<dbReference type="GO" id="GO:0005634">
    <property type="term" value="C:nucleus"/>
    <property type="evidence" value="ECO:0007669"/>
    <property type="project" value="TreeGrafter"/>
</dbReference>
<dbReference type="FunFam" id="3.40.50.300:FF:000149">
    <property type="entry name" value="Nuclear valosin-containing protein-like"/>
    <property type="match status" value="1"/>
</dbReference>
<feature type="region of interest" description="Disordered" evidence="4">
    <location>
        <begin position="380"/>
        <end position="499"/>
    </location>
</feature>
<dbReference type="GO" id="GO:0003723">
    <property type="term" value="F:RNA binding"/>
    <property type="evidence" value="ECO:0007669"/>
    <property type="project" value="TreeGrafter"/>
</dbReference>
<name>A0A146MAQ6_LYGHE</name>
<feature type="domain" description="BZIP" evidence="5">
    <location>
        <begin position="73"/>
        <end position="88"/>
    </location>
</feature>
<evidence type="ECO:0000256" key="1">
    <source>
        <dbReference type="ARBA" id="ARBA00006914"/>
    </source>
</evidence>
<evidence type="ECO:0000259" key="5">
    <source>
        <dbReference type="PROSITE" id="PS00036"/>
    </source>
</evidence>
<evidence type="ECO:0000256" key="3">
    <source>
        <dbReference type="ARBA" id="ARBA00022840"/>
    </source>
</evidence>
<keyword evidence="3" id="KW-0067">ATP-binding</keyword>
<dbReference type="Gene3D" id="1.10.8.60">
    <property type="match status" value="2"/>
</dbReference>
<dbReference type="GO" id="GO:0016887">
    <property type="term" value="F:ATP hydrolysis activity"/>
    <property type="evidence" value="ECO:0007669"/>
    <property type="project" value="InterPro"/>
</dbReference>
<feature type="compositionally biased region" description="Basic and acidic residues" evidence="4">
    <location>
        <begin position="385"/>
        <end position="415"/>
    </location>
</feature>
<feature type="compositionally biased region" description="Basic and acidic residues" evidence="4">
    <location>
        <begin position="65"/>
        <end position="82"/>
    </location>
</feature>
<reference evidence="6" key="1">
    <citation type="journal article" date="2016" name="Gigascience">
        <title>De novo construction of an expanded transcriptome assembly for the western tarnished plant bug, Lygus hesperus.</title>
        <authorList>
            <person name="Tassone E.E."/>
            <person name="Geib S.M."/>
            <person name="Hall B."/>
            <person name="Fabrick J.A."/>
            <person name="Brent C.S."/>
            <person name="Hull J.J."/>
        </authorList>
    </citation>
    <scope>NUCLEOTIDE SEQUENCE</scope>
</reference>
<dbReference type="InterPro" id="IPR003960">
    <property type="entry name" value="ATPase_AAA_CS"/>
</dbReference>
<dbReference type="GO" id="GO:0005524">
    <property type="term" value="F:ATP binding"/>
    <property type="evidence" value="ECO:0007669"/>
    <property type="project" value="UniProtKB-KW"/>
</dbReference>
<dbReference type="PROSITE" id="PS00674">
    <property type="entry name" value="AAA"/>
    <property type="match status" value="1"/>
</dbReference>
<dbReference type="AlphaFoldDB" id="A0A146MAQ6"/>
<evidence type="ECO:0000256" key="2">
    <source>
        <dbReference type="ARBA" id="ARBA00022741"/>
    </source>
</evidence>
<dbReference type="PROSITE" id="PS00036">
    <property type="entry name" value="BZIP_BASIC"/>
    <property type="match status" value="1"/>
</dbReference>
<accession>A0A146MAQ6</accession>
<dbReference type="GO" id="GO:1990275">
    <property type="term" value="F:preribosome binding"/>
    <property type="evidence" value="ECO:0007669"/>
    <property type="project" value="TreeGrafter"/>
</dbReference>
<proteinExistence type="inferred from homology"/>
<comment type="similarity">
    <text evidence="1">Belongs to the AAA ATPase family.</text>
</comment>
<protein>
    <submittedName>
        <fullName evidence="6">Nuclear valosin-containing protein-like</fullName>
    </submittedName>
</protein>
<feature type="compositionally biased region" description="Low complexity" evidence="4">
    <location>
        <begin position="459"/>
        <end position="479"/>
    </location>
</feature>
<sequence length="864" mass="95421">DEPQPKRPAPAPTPFTYHRSMPLKSLQKYPYNLPSMESIAQGQGRLPTAALHEHNSLHQYSQHTPRNDEKRRKKPSKNEHSSSRSRPRPAVSIFPISGRRTPGQPLPDIIPDTCFADFGGYPKVLQAINDLVLHFYQSDIYSMLGVTPPRGFILHGPPGCGKTLLAHAVAGELHLPLVKVSGPELIGGISGESEERIRKIFQQAKQQVPCILFIDEIDVISQTRENARKDMERRIVSQLIVSLDDLSTCEEGEELIVIGATNRVEELDPGLRRAGRFDKEVCIGIPDRSAREGILKVLCRNLKMSGDISIAKIAELTPGFVAADLKSLISDAAVAAVKRFFVNDAKFKKAESVRRSEPKISTEKPIKIVDDEKIRDVAVDGSEAESNHVEKNEIVFEKNDAVVEKGNEETPKRDDENDEQMVTDSMGDSAVENDSPPSDKKDEDTVGEPDSSDAKTTDEPQQSTEEPQQSSEKPQVSSEVMDVDDTSSSNDKVLAVPDDEIPSAKEVIVENGMSEEDKKSEDMDACVIIEDQRGDKEEPITHRKSRFSVQIEMEDLLSALKTTQPSAKREGFATVPDVTWDDIGSLKDVRNELTMSIMMPVKYPEEFTRMGIDAPSGIMLWGPPGCGKTLLAKAIANEANINFISVKGPELLNMYVGESEKAVRTCFQRARNSQPCVIFFDEIDALCPRRSDSSEGSVSSRVVNQVLTEMDGVEGRKGVFLMAASNRPDMVDPAVLRPGRLDKIVKVGLPSAQDRIDILRAITKNGTKPPLEENVSLERIASSPECEGYSGADLAALVKEASILALTSHLSLREAAALSNDDLSNLCVSEKDFEDAMKKIKPSVHTEERKRYERLEKTFASMDR</sequence>
<gene>
    <name evidence="6" type="primary">Nvl</name>
    <name evidence="6" type="ORF">g.87541</name>
</gene>
<dbReference type="Pfam" id="PF00004">
    <property type="entry name" value="AAA"/>
    <property type="match status" value="2"/>
</dbReference>
<dbReference type="InterPro" id="IPR003593">
    <property type="entry name" value="AAA+_ATPase"/>
</dbReference>
<evidence type="ECO:0000256" key="4">
    <source>
        <dbReference type="SAM" id="MobiDB-lite"/>
    </source>
</evidence>
<dbReference type="InterPro" id="IPR003959">
    <property type="entry name" value="ATPase_AAA_core"/>
</dbReference>
<dbReference type="InterPro" id="IPR050168">
    <property type="entry name" value="AAA_ATPase_domain"/>
</dbReference>
<dbReference type="PANTHER" id="PTHR23077:SF171">
    <property type="entry name" value="NUCLEAR VALOSIN-CONTAINING PROTEIN-LIKE"/>
    <property type="match status" value="1"/>
</dbReference>
<dbReference type="PANTHER" id="PTHR23077">
    <property type="entry name" value="AAA-FAMILY ATPASE"/>
    <property type="match status" value="1"/>
</dbReference>
<feature type="region of interest" description="Disordered" evidence="4">
    <location>
        <begin position="1"/>
        <end position="23"/>
    </location>
</feature>
<dbReference type="GO" id="GO:0003700">
    <property type="term" value="F:DNA-binding transcription factor activity"/>
    <property type="evidence" value="ECO:0007669"/>
    <property type="project" value="InterPro"/>
</dbReference>
<dbReference type="InterPro" id="IPR027417">
    <property type="entry name" value="P-loop_NTPase"/>
</dbReference>
<dbReference type="Gene3D" id="3.40.50.300">
    <property type="entry name" value="P-loop containing nucleotide triphosphate hydrolases"/>
    <property type="match status" value="2"/>
</dbReference>
<feature type="non-terminal residue" evidence="6">
    <location>
        <position position="1"/>
    </location>
</feature>